<evidence type="ECO:0000256" key="2">
    <source>
        <dbReference type="ARBA" id="ARBA00022475"/>
    </source>
</evidence>
<feature type="transmembrane region" description="Helical" evidence="6">
    <location>
        <begin position="327"/>
        <end position="348"/>
    </location>
</feature>
<feature type="transmembrane region" description="Helical" evidence="6">
    <location>
        <begin position="374"/>
        <end position="393"/>
    </location>
</feature>
<feature type="transmembrane region" description="Helical" evidence="6">
    <location>
        <begin position="400"/>
        <end position="425"/>
    </location>
</feature>
<dbReference type="Proteomes" id="UP000037425">
    <property type="component" value="Unassembled WGS sequence"/>
</dbReference>
<feature type="transmembrane region" description="Helical" evidence="6">
    <location>
        <begin position="666"/>
        <end position="690"/>
    </location>
</feature>
<dbReference type="GO" id="GO:0005886">
    <property type="term" value="C:plasma membrane"/>
    <property type="evidence" value="ECO:0007669"/>
    <property type="project" value="UniProtKB-SubCell"/>
</dbReference>
<feature type="domain" description="MacB-like periplasmic core" evidence="8">
    <location>
        <begin position="450"/>
        <end position="605"/>
    </location>
</feature>
<dbReference type="InterPro" id="IPR038766">
    <property type="entry name" value="Membrane_comp_ABC_pdt"/>
</dbReference>
<feature type="transmembrane region" description="Helical" evidence="6">
    <location>
        <begin position="765"/>
        <end position="784"/>
    </location>
</feature>
<dbReference type="EMBL" id="LGAP01000003">
    <property type="protein sequence ID" value="KOF20035.1"/>
    <property type="molecule type" value="Genomic_DNA"/>
</dbReference>
<proteinExistence type="predicted"/>
<dbReference type="InterPro" id="IPR025857">
    <property type="entry name" value="MacB_PCD"/>
</dbReference>
<feature type="transmembrane region" description="Helical" evidence="6">
    <location>
        <begin position="292"/>
        <end position="315"/>
    </location>
</feature>
<evidence type="ECO:0000256" key="6">
    <source>
        <dbReference type="SAM" id="Phobius"/>
    </source>
</evidence>
<accession>A0A0L8BZN4</accession>
<keyword evidence="2" id="KW-1003">Cell membrane</keyword>
<keyword evidence="4 6" id="KW-1133">Transmembrane helix</keyword>
<dbReference type="AlphaFoldDB" id="A0A0L8BZN4"/>
<comment type="subcellular location">
    <subcellularLocation>
        <location evidence="1">Cell membrane</location>
        <topology evidence="1">Multi-pass membrane protein</topology>
    </subcellularLocation>
</comment>
<evidence type="ECO:0000313" key="10">
    <source>
        <dbReference type="Proteomes" id="UP000037425"/>
    </source>
</evidence>
<dbReference type="PATRIC" id="fig|106592.7.peg.4537"/>
<evidence type="ECO:0000259" key="7">
    <source>
        <dbReference type="Pfam" id="PF02687"/>
    </source>
</evidence>
<sequence>MTTWTVATALLSHWRRRPLQFGALLSGLALATALWSGVQAINAEARASYTRAAVVLDQNGLANLVSSNGSSVPQSAFVRLRRAGWNVSPVVEGDYRFGTTRLRVIGIEPLTMPAEAQTIDLGNAGDLLSFISPPGTLVVSAGTAEKIRGQTDLALRVSDRMLDGAAFVDIGLAQRLLRRDGELSRIVVAENQRSGLEPLEKLVPTLSVREPNAETDVEHLTESFHLNLTAFGLLAFAVGLFIVYSTIGLAFEQRRPTFRTLRCLGVSLRVLAVLLLAELVLFALAAGAVGVAIGYLVASLLLPGVAATLEGLYGASVPGTLSLRPEWWVSGFAIAVAGTLVSSAQSLLRLTRVPLLAAAQPQTWGRSWQAGRRFQVLAAAALLALSGALLLWAEGLEAGFGVLGCLLLGASLLLPTVLSGFLTVMQRTSSRALVTWFWADARQQLPGLSLALMALLLALAANVGVGTMVSSFRLTFVGWLDQRLAAELYVAARNEGEADRLRTWLATKVESVLPISSVDAEIRGQPMQIFGVVDDPTYRKHWPLIVGLPDVWDRVASGQGVLVNEQFWRRDRLRIGDQLDLASDWKSTVVGVYSDYGNPKGQVIAGINALTSRYPQVSRLRYGLRIQPDQVADLRSRLSDEFGLPPDNVVDQAALKEQSRRIFDRTFLVTGALNIFTLGVAALAMFSSLLTLSEMRLPQLAPVWAMGITRRDLALLELLRTLVLWLVTFIAALPLGLALAWVLLAVVNVEAFGWRLPMHIFPYEWVRLGLVVLAAAVVSVFIPLRRLAGLAPSDLLKVFANER</sequence>
<feature type="domain" description="ABC3 transporter permease C-terminal" evidence="7">
    <location>
        <begin position="674"/>
        <end position="790"/>
    </location>
</feature>
<evidence type="ECO:0000313" key="9">
    <source>
        <dbReference type="EMBL" id="KOF20035.1"/>
    </source>
</evidence>
<keyword evidence="5 6" id="KW-0472">Membrane</keyword>
<evidence type="ECO:0000259" key="8">
    <source>
        <dbReference type="Pfam" id="PF12704"/>
    </source>
</evidence>
<protein>
    <submittedName>
        <fullName evidence="9">ABC transporter permease</fullName>
    </submittedName>
</protein>
<organism evidence="9 10">
    <name type="scientific">Ensifer adhaerens</name>
    <name type="common">Sinorhizobium morelense</name>
    <dbReference type="NCBI Taxonomy" id="106592"/>
    <lineage>
        <taxon>Bacteria</taxon>
        <taxon>Pseudomonadati</taxon>
        <taxon>Pseudomonadota</taxon>
        <taxon>Alphaproteobacteria</taxon>
        <taxon>Hyphomicrobiales</taxon>
        <taxon>Rhizobiaceae</taxon>
        <taxon>Sinorhizobium/Ensifer group</taxon>
        <taxon>Ensifer</taxon>
    </lineage>
</organism>
<gene>
    <name evidence="9" type="ORF">AC244_08945</name>
</gene>
<evidence type="ECO:0000256" key="3">
    <source>
        <dbReference type="ARBA" id="ARBA00022692"/>
    </source>
</evidence>
<feature type="transmembrane region" description="Helical" evidence="6">
    <location>
        <begin position="722"/>
        <end position="744"/>
    </location>
</feature>
<evidence type="ECO:0000256" key="1">
    <source>
        <dbReference type="ARBA" id="ARBA00004651"/>
    </source>
</evidence>
<evidence type="ECO:0000256" key="5">
    <source>
        <dbReference type="ARBA" id="ARBA00023136"/>
    </source>
</evidence>
<feature type="transmembrane region" description="Helical" evidence="6">
    <location>
        <begin position="228"/>
        <end position="251"/>
    </location>
</feature>
<reference evidence="10" key="1">
    <citation type="submission" date="2015-07" db="EMBL/GenBank/DDBJ databases">
        <title>Whole genome sequence of an Ensifer adhaerens strain isolated from a cave pool in the Wind Cave National Park.</title>
        <authorList>
            <person name="Eng W.W.H."/>
            <person name="Gan H.M."/>
            <person name="Barton H.A."/>
            <person name="Savka M.A."/>
        </authorList>
    </citation>
    <scope>NUCLEOTIDE SEQUENCE [LARGE SCALE GENOMIC DNA]</scope>
    <source>
        <strain evidence="10">SD006</strain>
    </source>
</reference>
<feature type="domain" description="ABC3 transporter permease C-terminal" evidence="7">
    <location>
        <begin position="230"/>
        <end position="353"/>
    </location>
</feature>
<dbReference type="Pfam" id="PF12704">
    <property type="entry name" value="MacB_PCD"/>
    <property type="match status" value="1"/>
</dbReference>
<comment type="caution">
    <text evidence="9">The sequence shown here is derived from an EMBL/GenBank/DDBJ whole genome shotgun (WGS) entry which is preliminary data.</text>
</comment>
<evidence type="ECO:0000256" key="4">
    <source>
        <dbReference type="ARBA" id="ARBA00022989"/>
    </source>
</evidence>
<feature type="transmembrane region" description="Helical" evidence="6">
    <location>
        <begin position="263"/>
        <end position="286"/>
    </location>
</feature>
<dbReference type="PANTHER" id="PTHR30287:SF2">
    <property type="entry name" value="BLL1001 PROTEIN"/>
    <property type="match status" value="1"/>
</dbReference>
<name>A0A0L8BZN4_ENSAD</name>
<dbReference type="OrthoDB" id="343744at2"/>
<dbReference type="Pfam" id="PF02687">
    <property type="entry name" value="FtsX"/>
    <property type="match status" value="2"/>
</dbReference>
<dbReference type="PANTHER" id="PTHR30287">
    <property type="entry name" value="MEMBRANE COMPONENT OF PREDICTED ABC SUPERFAMILY METABOLITE UPTAKE TRANSPORTER"/>
    <property type="match status" value="1"/>
</dbReference>
<feature type="transmembrane region" description="Helical" evidence="6">
    <location>
        <begin position="445"/>
        <end position="465"/>
    </location>
</feature>
<dbReference type="InterPro" id="IPR003838">
    <property type="entry name" value="ABC3_permease_C"/>
</dbReference>
<dbReference type="RefSeq" id="WP_053248483.1">
    <property type="nucleotide sequence ID" value="NZ_LGAP01000003.1"/>
</dbReference>
<keyword evidence="3 6" id="KW-0812">Transmembrane</keyword>